<dbReference type="SUPFAM" id="SSF81324">
    <property type="entry name" value="Voltage-gated potassium channels"/>
    <property type="match status" value="1"/>
</dbReference>
<protein>
    <recommendedName>
        <fullName evidence="4">Ion transport domain-containing protein</fullName>
    </recommendedName>
</protein>
<dbReference type="GO" id="GO:0034220">
    <property type="term" value="P:monoatomic ion transmembrane transport"/>
    <property type="evidence" value="ECO:0007669"/>
    <property type="project" value="UniProtKB-KW"/>
</dbReference>
<dbReference type="AlphaFoldDB" id="A0AAD6P6H2"/>
<keyword evidence="1" id="KW-0406">Ion transport</keyword>
<reference evidence="2 3" key="1">
    <citation type="journal article" date="2023" name="Int. J. Mol. Sci.">
        <title>De Novo Assembly and Annotation of 11 Diverse Shrub Willow (Salix) Genomes Reveals Novel Gene Organization in Sex-Linked Regions.</title>
        <authorList>
            <person name="Hyden B."/>
            <person name="Feng K."/>
            <person name="Yates T.B."/>
            <person name="Jawdy S."/>
            <person name="Cereghino C."/>
            <person name="Smart L.B."/>
            <person name="Muchero W."/>
        </authorList>
    </citation>
    <scope>NUCLEOTIDE SEQUENCE [LARGE SCALE GENOMIC DNA]</scope>
    <source>
        <tissue evidence="2">Shoot tip</tissue>
    </source>
</reference>
<keyword evidence="1" id="KW-0813">Transport</keyword>
<dbReference type="Proteomes" id="UP001162972">
    <property type="component" value="Chromosome 12"/>
</dbReference>
<organism evidence="2 3">
    <name type="scientific">Salix udensis</name>
    <dbReference type="NCBI Taxonomy" id="889485"/>
    <lineage>
        <taxon>Eukaryota</taxon>
        <taxon>Viridiplantae</taxon>
        <taxon>Streptophyta</taxon>
        <taxon>Embryophyta</taxon>
        <taxon>Tracheophyta</taxon>
        <taxon>Spermatophyta</taxon>
        <taxon>Magnoliopsida</taxon>
        <taxon>eudicotyledons</taxon>
        <taxon>Gunneridae</taxon>
        <taxon>Pentapetalae</taxon>
        <taxon>rosids</taxon>
        <taxon>fabids</taxon>
        <taxon>Malpighiales</taxon>
        <taxon>Salicaceae</taxon>
        <taxon>Saliceae</taxon>
        <taxon>Salix</taxon>
    </lineage>
</organism>
<comment type="caution">
    <text evidence="2">The sequence shown here is derived from an EMBL/GenBank/DDBJ whole genome shotgun (WGS) entry which is preliminary data.</text>
</comment>
<evidence type="ECO:0000313" key="2">
    <source>
        <dbReference type="EMBL" id="KAJ6418692.1"/>
    </source>
</evidence>
<accession>A0AAD6P6H2</accession>
<dbReference type="GO" id="GO:0016020">
    <property type="term" value="C:membrane"/>
    <property type="evidence" value="ECO:0007669"/>
    <property type="project" value="UniProtKB-SubCell"/>
</dbReference>
<keyword evidence="1" id="KW-0407">Ion channel</keyword>
<name>A0AAD6P6H2_9ROSI</name>
<dbReference type="PANTHER" id="PTHR45651:SF11">
    <property type="entry name" value="CYCLIC NUCLEOTIDE-GATED ION CHANNEL 20, CHLOROPLASTIC-RELATED"/>
    <property type="match status" value="1"/>
</dbReference>
<dbReference type="EMBL" id="JAPFFJ010000010">
    <property type="protein sequence ID" value="KAJ6418692.1"/>
    <property type="molecule type" value="Genomic_DNA"/>
</dbReference>
<sequence>MTKTVVVFRSLTDLIYLLNILLQFRLAYVAPESRVVGAGKLVDHPKKIAWHYVRGWFFIDLFVVLPLPQVSDSFSV</sequence>
<proteinExistence type="predicted"/>
<gene>
    <name evidence="2" type="ORF">OIU84_001961</name>
</gene>
<dbReference type="PANTHER" id="PTHR45651">
    <property type="entry name" value="CYCLIC NUCLEOTIDE-GATED ION CHANNEL 15-RELATED-RELATED"/>
    <property type="match status" value="1"/>
</dbReference>
<keyword evidence="3" id="KW-1185">Reference proteome</keyword>
<evidence type="ECO:0000313" key="3">
    <source>
        <dbReference type="Proteomes" id="UP001162972"/>
    </source>
</evidence>
<evidence type="ECO:0008006" key="4">
    <source>
        <dbReference type="Google" id="ProtNLM"/>
    </source>
</evidence>
<evidence type="ECO:0000256" key="1">
    <source>
        <dbReference type="ARBA" id="ARBA00023303"/>
    </source>
</evidence>